<dbReference type="RefSeq" id="WP_303546826.1">
    <property type="nucleotide sequence ID" value="NZ_JAUOTP010000013.1"/>
</dbReference>
<evidence type="ECO:0000313" key="3">
    <source>
        <dbReference type="EMBL" id="MDO6416894.1"/>
    </source>
</evidence>
<organism evidence="3 4">
    <name type="scientific">Sphingomonas natans</name>
    <dbReference type="NCBI Taxonomy" id="3063330"/>
    <lineage>
        <taxon>Bacteria</taxon>
        <taxon>Pseudomonadati</taxon>
        <taxon>Pseudomonadota</taxon>
        <taxon>Alphaproteobacteria</taxon>
        <taxon>Sphingomonadales</taxon>
        <taxon>Sphingomonadaceae</taxon>
        <taxon>Sphingomonas</taxon>
    </lineage>
</organism>
<dbReference type="Pfam" id="PF08241">
    <property type="entry name" value="Methyltransf_11"/>
    <property type="match status" value="1"/>
</dbReference>
<accession>A0ABT8YG66</accession>
<evidence type="ECO:0000313" key="4">
    <source>
        <dbReference type="Proteomes" id="UP001169764"/>
    </source>
</evidence>
<keyword evidence="1" id="KW-0808">Transferase</keyword>
<protein>
    <submittedName>
        <fullName evidence="3">Methyltransferase domain-containing protein</fullName>
    </submittedName>
</protein>
<keyword evidence="3" id="KW-0489">Methyltransferase</keyword>
<sequence length="279" mass="30498">MILPRASSSLHAVADHYDELDPLYRDLWGEDLHHGMWRTGRESTLEAVTALSDLVGRTLDVAPGDGLVDIGCGYGATTRRFAAAGAIVTGLSVSETQIARAAPRESVTLRVEDWLENSLPDASFDGAYAIESSEHMADKPAFFAQAARVLKPGGRLVVCAWLANDPVPRWQVEHLLRPICEEGRLPSMATAAEYEVMAKQAGFSVRSYADISGSVAKTWTICLGRFLRAFVTRADVRRIALSGRNRDFALSLPRLILAYRTGAMRYGVFRFDLPSAPGT</sequence>
<feature type="domain" description="Methyltransferase type 11" evidence="2">
    <location>
        <begin position="68"/>
        <end position="158"/>
    </location>
</feature>
<dbReference type="GO" id="GO:0032259">
    <property type="term" value="P:methylation"/>
    <property type="evidence" value="ECO:0007669"/>
    <property type="project" value="UniProtKB-KW"/>
</dbReference>
<dbReference type="GO" id="GO:0008168">
    <property type="term" value="F:methyltransferase activity"/>
    <property type="evidence" value="ECO:0007669"/>
    <property type="project" value="UniProtKB-KW"/>
</dbReference>
<dbReference type="SUPFAM" id="SSF53335">
    <property type="entry name" value="S-adenosyl-L-methionine-dependent methyltransferases"/>
    <property type="match status" value="1"/>
</dbReference>
<evidence type="ECO:0000259" key="2">
    <source>
        <dbReference type="Pfam" id="PF08241"/>
    </source>
</evidence>
<comment type="caution">
    <text evidence="3">The sequence shown here is derived from an EMBL/GenBank/DDBJ whole genome shotgun (WGS) entry which is preliminary data.</text>
</comment>
<keyword evidence="4" id="KW-1185">Reference proteome</keyword>
<dbReference type="Gene3D" id="3.40.50.150">
    <property type="entry name" value="Vaccinia Virus protein VP39"/>
    <property type="match status" value="1"/>
</dbReference>
<gene>
    <name evidence="3" type="ORF">Q4F19_21095</name>
</gene>
<evidence type="ECO:0000256" key="1">
    <source>
        <dbReference type="ARBA" id="ARBA00022679"/>
    </source>
</evidence>
<dbReference type="InterPro" id="IPR029063">
    <property type="entry name" value="SAM-dependent_MTases_sf"/>
</dbReference>
<dbReference type="Proteomes" id="UP001169764">
    <property type="component" value="Unassembled WGS sequence"/>
</dbReference>
<reference evidence="3" key="1">
    <citation type="submission" date="2023-07" db="EMBL/GenBank/DDBJ databases">
        <authorList>
            <person name="Kim M."/>
        </authorList>
    </citation>
    <scope>NUCLEOTIDE SEQUENCE</scope>
    <source>
        <strain evidence="3">BIUV-7</strain>
    </source>
</reference>
<dbReference type="InterPro" id="IPR050447">
    <property type="entry name" value="Erg6_SMT_methyltransf"/>
</dbReference>
<proteinExistence type="predicted"/>
<dbReference type="InterPro" id="IPR013216">
    <property type="entry name" value="Methyltransf_11"/>
</dbReference>
<dbReference type="CDD" id="cd02440">
    <property type="entry name" value="AdoMet_MTases"/>
    <property type="match status" value="1"/>
</dbReference>
<name>A0ABT8YG66_9SPHN</name>
<dbReference type="PANTHER" id="PTHR44068:SF11">
    <property type="entry name" value="GERANYL DIPHOSPHATE 2-C-METHYLTRANSFERASE"/>
    <property type="match status" value="1"/>
</dbReference>
<dbReference type="PANTHER" id="PTHR44068">
    <property type="entry name" value="ZGC:194242"/>
    <property type="match status" value="1"/>
</dbReference>
<dbReference type="EMBL" id="JAUOTP010000013">
    <property type="protein sequence ID" value="MDO6416894.1"/>
    <property type="molecule type" value="Genomic_DNA"/>
</dbReference>